<accession>A0A6A4PD48</accession>
<feature type="transmembrane region" description="Helical" evidence="1">
    <location>
        <begin position="20"/>
        <end position="41"/>
    </location>
</feature>
<keyword evidence="1" id="KW-1133">Transmembrane helix</keyword>
<name>A0A6A4PD48_LUPAL</name>
<keyword evidence="1" id="KW-0472">Membrane</keyword>
<dbReference type="Proteomes" id="UP000447434">
    <property type="component" value="Chromosome 15"/>
</dbReference>
<protein>
    <submittedName>
        <fullName evidence="2">Uncharacterized protein</fullName>
    </submittedName>
</protein>
<sequence length="70" mass="8358">MKGSSSLALVHNPHKKKQIVRFMLLYSFIYPMFFWIGFHFLQEHGLTDLQFSLIQNCYINKRIGSFSIWC</sequence>
<reference evidence="3" key="1">
    <citation type="journal article" date="2020" name="Nat. Commun.">
        <title>Genome sequence of the cluster root forming white lupin.</title>
        <authorList>
            <person name="Hufnagel B."/>
            <person name="Marques A."/>
            <person name="Soriano A."/>
            <person name="Marques L."/>
            <person name="Divol F."/>
            <person name="Doumas P."/>
            <person name="Sallet E."/>
            <person name="Mancinotti D."/>
            <person name="Carrere S."/>
            <person name="Marande W."/>
            <person name="Arribat S."/>
            <person name="Keller J."/>
            <person name="Huneau C."/>
            <person name="Blein T."/>
            <person name="Aime D."/>
            <person name="Laguerre M."/>
            <person name="Taylor J."/>
            <person name="Schubert V."/>
            <person name="Nelson M."/>
            <person name="Geu-Flores F."/>
            <person name="Crespi M."/>
            <person name="Gallardo-Guerrero K."/>
            <person name="Delaux P.-M."/>
            <person name="Salse J."/>
            <person name="Berges H."/>
            <person name="Guyot R."/>
            <person name="Gouzy J."/>
            <person name="Peret B."/>
        </authorList>
    </citation>
    <scope>NUCLEOTIDE SEQUENCE [LARGE SCALE GENOMIC DNA]</scope>
    <source>
        <strain evidence="3">cv. Amiga</strain>
    </source>
</reference>
<dbReference type="EMBL" id="WOCE01000015">
    <property type="protein sequence ID" value="KAE9598419.1"/>
    <property type="molecule type" value="Genomic_DNA"/>
</dbReference>
<evidence type="ECO:0000313" key="3">
    <source>
        <dbReference type="Proteomes" id="UP000447434"/>
    </source>
</evidence>
<comment type="caution">
    <text evidence="2">The sequence shown here is derived from an EMBL/GenBank/DDBJ whole genome shotgun (WGS) entry which is preliminary data.</text>
</comment>
<evidence type="ECO:0000256" key="1">
    <source>
        <dbReference type="SAM" id="Phobius"/>
    </source>
</evidence>
<proteinExistence type="predicted"/>
<organism evidence="2 3">
    <name type="scientific">Lupinus albus</name>
    <name type="common">White lupine</name>
    <name type="synonym">Lupinus termis</name>
    <dbReference type="NCBI Taxonomy" id="3870"/>
    <lineage>
        <taxon>Eukaryota</taxon>
        <taxon>Viridiplantae</taxon>
        <taxon>Streptophyta</taxon>
        <taxon>Embryophyta</taxon>
        <taxon>Tracheophyta</taxon>
        <taxon>Spermatophyta</taxon>
        <taxon>Magnoliopsida</taxon>
        <taxon>eudicotyledons</taxon>
        <taxon>Gunneridae</taxon>
        <taxon>Pentapetalae</taxon>
        <taxon>rosids</taxon>
        <taxon>fabids</taxon>
        <taxon>Fabales</taxon>
        <taxon>Fabaceae</taxon>
        <taxon>Papilionoideae</taxon>
        <taxon>50 kb inversion clade</taxon>
        <taxon>genistoids sensu lato</taxon>
        <taxon>core genistoids</taxon>
        <taxon>Genisteae</taxon>
        <taxon>Lupinus</taxon>
    </lineage>
</organism>
<evidence type="ECO:0000313" key="2">
    <source>
        <dbReference type="EMBL" id="KAE9598419.1"/>
    </source>
</evidence>
<keyword evidence="3" id="KW-1185">Reference proteome</keyword>
<gene>
    <name evidence="2" type="ORF">Lalb_Chr15g0080641</name>
</gene>
<dbReference type="AlphaFoldDB" id="A0A6A4PD48"/>
<keyword evidence="1" id="KW-0812">Transmembrane</keyword>